<feature type="chain" id="PRO_5046438749" evidence="2">
    <location>
        <begin position="25"/>
        <end position="163"/>
    </location>
</feature>
<evidence type="ECO:0000259" key="3">
    <source>
        <dbReference type="Pfam" id="PF18962"/>
    </source>
</evidence>
<feature type="signal peptide" evidence="2">
    <location>
        <begin position="1"/>
        <end position="24"/>
    </location>
</feature>
<feature type="domain" description="Secretion system C-terminal sorting" evidence="3">
    <location>
        <begin position="89"/>
        <end position="158"/>
    </location>
</feature>
<dbReference type="NCBIfam" id="TIGR04183">
    <property type="entry name" value="Por_Secre_tail"/>
    <property type="match status" value="1"/>
</dbReference>
<evidence type="ECO:0000256" key="2">
    <source>
        <dbReference type="SAM" id="SignalP"/>
    </source>
</evidence>
<name>A0ABV9PBQ6_9FLAO</name>
<protein>
    <submittedName>
        <fullName evidence="4">T9SS type A sorting domain-containing protein</fullName>
    </submittedName>
</protein>
<evidence type="ECO:0000313" key="4">
    <source>
        <dbReference type="EMBL" id="MFC4746771.1"/>
    </source>
</evidence>
<accession>A0ABV9PBQ6</accession>
<evidence type="ECO:0000313" key="5">
    <source>
        <dbReference type="Proteomes" id="UP001595935"/>
    </source>
</evidence>
<dbReference type="Pfam" id="PF18962">
    <property type="entry name" value="Por_Secre_tail"/>
    <property type="match status" value="1"/>
</dbReference>
<keyword evidence="5" id="KW-1185">Reference proteome</keyword>
<reference evidence="5" key="1">
    <citation type="journal article" date="2019" name="Int. J. Syst. Evol. Microbiol.">
        <title>The Global Catalogue of Microorganisms (GCM) 10K type strain sequencing project: providing services to taxonomists for standard genome sequencing and annotation.</title>
        <authorList>
            <consortium name="The Broad Institute Genomics Platform"/>
            <consortium name="The Broad Institute Genome Sequencing Center for Infectious Disease"/>
            <person name="Wu L."/>
            <person name="Ma J."/>
        </authorList>
    </citation>
    <scope>NUCLEOTIDE SEQUENCE [LARGE SCALE GENOMIC DNA]</scope>
    <source>
        <strain evidence="5">WYCCWR 13023</strain>
    </source>
</reference>
<dbReference type="Proteomes" id="UP001595935">
    <property type="component" value="Unassembled WGS sequence"/>
</dbReference>
<organism evidence="4 5">
    <name type="scientific">Flavobacterium branchiicola</name>
    <dbReference type="NCBI Taxonomy" id="1114875"/>
    <lineage>
        <taxon>Bacteria</taxon>
        <taxon>Pseudomonadati</taxon>
        <taxon>Bacteroidota</taxon>
        <taxon>Flavobacteriia</taxon>
        <taxon>Flavobacteriales</taxon>
        <taxon>Flavobacteriaceae</taxon>
        <taxon>Flavobacterium</taxon>
    </lineage>
</organism>
<dbReference type="InterPro" id="IPR026444">
    <property type="entry name" value="Secre_tail"/>
</dbReference>
<proteinExistence type="predicted"/>
<dbReference type="RefSeq" id="WP_213256187.1">
    <property type="nucleotide sequence ID" value="NZ_JAGYWA010000002.1"/>
</dbReference>
<keyword evidence="1 2" id="KW-0732">Signal</keyword>
<gene>
    <name evidence="4" type="ORF">ACFO5S_04915</name>
</gene>
<sequence>MKRNQRAFLILFLVSISFVTNSYAQESIVAAGGKGTGNGGVASYSIGQIADIRLKGSGGSAQQGIQQAYEISTLSNDKFEEISLVMTAFPNPVVDELNLVVVNNKFEDLSYNLFDINGRILSKASNISSSETKVSMQGLVQGVYFLSVNNNSKAIKTFKIIKK</sequence>
<comment type="caution">
    <text evidence="4">The sequence shown here is derived from an EMBL/GenBank/DDBJ whole genome shotgun (WGS) entry which is preliminary data.</text>
</comment>
<evidence type="ECO:0000256" key="1">
    <source>
        <dbReference type="ARBA" id="ARBA00022729"/>
    </source>
</evidence>
<dbReference type="EMBL" id="JBHSGV010000002">
    <property type="protein sequence ID" value="MFC4746771.1"/>
    <property type="molecule type" value="Genomic_DNA"/>
</dbReference>